<dbReference type="EMBL" id="AP028955">
    <property type="protein sequence ID" value="BET38394.1"/>
    <property type="molecule type" value="Genomic_DNA"/>
</dbReference>
<dbReference type="Proteomes" id="UP001473424">
    <property type="component" value="Chromosome"/>
</dbReference>
<accession>A0ABM8JRC4</accession>
<evidence type="ECO:0000313" key="1">
    <source>
        <dbReference type="EMBL" id="BET38394.1"/>
    </source>
</evidence>
<name>A0ABM8JRC4_9MOLU</name>
<evidence type="ECO:0000313" key="2">
    <source>
        <dbReference type="Proteomes" id="UP001473424"/>
    </source>
</evidence>
<reference evidence="2" key="1">
    <citation type="journal article" date="2024" name="FEMS Microbiol. Lett.">
        <title>Genomic insights into Spiroplasma endosymbionts that induce male-killing and protective phenotypes in the pea aphid.</title>
        <authorList>
            <person name="Arai H."/>
            <person name="Legeai F."/>
            <person name="Kageyama D."/>
            <person name="Sugio A."/>
            <person name="Simon J.C."/>
        </authorList>
    </citation>
    <scope>NUCLEOTIDE SEQUENCE [LARGE SCALE GENOMIC DNA]</scope>
    <source>
        <strain evidence="2">sAp269</strain>
    </source>
</reference>
<gene>
    <name evidence="1" type="ORF">SAP269_09830</name>
</gene>
<evidence type="ECO:0008006" key="3">
    <source>
        <dbReference type="Google" id="ProtNLM"/>
    </source>
</evidence>
<proteinExistence type="predicted"/>
<organism evidence="1 2">
    <name type="scientific">Spiroplasma ixodetis</name>
    <dbReference type="NCBI Taxonomy" id="2141"/>
    <lineage>
        <taxon>Bacteria</taxon>
        <taxon>Bacillati</taxon>
        <taxon>Mycoplasmatota</taxon>
        <taxon>Mollicutes</taxon>
        <taxon>Entomoplasmatales</taxon>
        <taxon>Spiroplasmataceae</taxon>
        <taxon>Spiroplasma</taxon>
    </lineage>
</organism>
<sequence length="69" mass="8497">MFVYFRFDQYKLCLVDFFVEHHFFQNYSYVYLYLKKLFKFANAVVPSVKTLSVVNIFFHKLIILWNLSL</sequence>
<protein>
    <recommendedName>
        <fullName evidence="3">Spiroplasmavirus-related protein</fullName>
    </recommendedName>
</protein>
<keyword evidence="2" id="KW-1185">Reference proteome</keyword>